<dbReference type="InterPro" id="IPR000719">
    <property type="entry name" value="Prot_kinase_dom"/>
</dbReference>
<evidence type="ECO:0000313" key="13">
    <source>
        <dbReference type="EMBL" id="QPG72769.1"/>
    </source>
</evidence>
<dbReference type="GO" id="GO:0004674">
    <property type="term" value="F:protein serine/threonine kinase activity"/>
    <property type="evidence" value="ECO:0007669"/>
    <property type="project" value="UniProtKB-KW"/>
</dbReference>
<feature type="region of interest" description="Disordered" evidence="11">
    <location>
        <begin position="172"/>
        <end position="201"/>
    </location>
</feature>
<dbReference type="GO" id="GO:0030447">
    <property type="term" value="P:filamentous growth"/>
    <property type="evidence" value="ECO:0007669"/>
    <property type="project" value="UniProtKB-ARBA"/>
</dbReference>
<dbReference type="FunFam" id="3.30.200.20:FF:000087">
    <property type="entry name" value="Dual specificity tyrosine-phosphorylation-regulated kinase 1A"/>
    <property type="match status" value="1"/>
</dbReference>
<feature type="binding site" evidence="10">
    <location>
        <position position="459"/>
    </location>
    <ligand>
        <name>ATP</name>
        <dbReference type="ChEBI" id="CHEBI:30616"/>
    </ligand>
</feature>
<dbReference type="PROSITE" id="PS00108">
    <property type="entry name" value="PROTEIN_KINASE_ST"/>
    <property type="match status" value="1"/>
</dbReference>
<dbReference type="PANTHER" id="PTHR24058">
    <property type="entry name" value="DUAL SPECIFICITY PROTEIN KINASE"/>
    <property type="match status" value="1"/>
</dbReference>
<dbReference type="InterPro" id="IPR050494">
    <property type="entry name" value="Ser_Thr_dual-spec_kinase"/>
</dbReference>
<dbReference type="PROSITE" id="PS00107">
    <property type="entry name" value="PROTEIN_KINASE_ATP"/>
    <property type="match status" value="1"/>
</dbReference>
<dbReference type="GeneID" id="62193471"/>
<evidence type="ECO:0000256" key="7">
    <source>
        <dbReference type="ARBA" id="ARBA00022741"/>
    </source>
</evidence>
<dbReference type="SUPFAM" id="SSF56112">
    <property type="entry name" value="Protein kinase-like (PK-like)"/>
    <property type="match status" value="1"/>
</dbReference>
<keyword evidence="3" id="KW-0963">Cytoplasm</keyword>
<feature type="compositionally biased region" description="Low complexity" evidence="11">
    <location>
        <begin position="173"/>
        <end position="184"/>
    </location>
</feature>
<dbReference type="InterPro" id="IPR011009">
    <property type="entry name" value="Kinase-like_dom_sf"/>
</dbReference>
<dbReference type="PROSITE" id="PS50011">
    <property type="entry name" value="PROTEIN_KINASE_DOM"/>
    <property type="match status" value="1"/>
</dbReference>
<keyword evidence="4" id="KW-0723">Serine/threonine-protein kinase</keyword>
<dbReference type="KEGG" id="bnn:FOA43_000070"/>
<dbReference type="OrthoDB" id="9332038at2759"/>
<dbReference type="AlphaFoldDB" id="A0A875RYL5"/>
<comment type="similarity">
    <text evidence="2">Belongs to the protein kinase superfamily. CMGC Ser/Thr protein kinase family. MNB/DYRK subfamily.</text>
</comment>
<dbReference type="Gene3D" id="1.10.510.10">
    <property type="entry name" value="Transferase(Phosphotransferase) domain 1"/>
    <property type="match status" value="1"/>
</dbReference>
<dbReference type="RefSeq" id="XP_038776334.1">
    <property type="nucleotide sequence ID" value="XM_038920406.1"/>
</dbReference>
<dbReference type="Gene3D" id="3.30.200.20">
    <property type="entry name" value="Phosphorylase Kinase, domain 1"/>
    <property type="match status" value="1"/>
</dbReference>
<dbReference type="Proteomes" id="UP000662931">
    <property type="component" value="Chromosome 1"/>
</dbReference>
<proteinExistence type="inferred from homology"/>
<dbReference type="FunFam" id="1.10.510.10:FF:000380">
    <property type="entry name" value="Serine/threonine-protein kinase ppk15"/>
    <property type="match status" value="1"/>
</dbReference>
<keyword evidence="5" id="KW-0597">Phosphoprotein</keyword>
<dbReference type="PANTHER" id="PTHR24058:SF17">
    <property type="entry name" value="HOMEODOMAIN INTERACTING PROTEIN KINASE, ISOFORM D"/>
    <property type="match status" value="1"/>
</dbReference>
<feature type="compositionally biased region" description="Low complexity" evidence="11">
    <location>
        <begin position="30"/>
        <end position="49"/>
    </location>
</feature>
<reference evidence="13" key="1">
    <citation type="submission" date="2020-10" db="EMBL/GenBank/DDBJ databases">
        <authorList>
            <person name="Roach M.J.R."/>
        </authorList>
    </citation>
    <scope>NUCLEOTIDE SEQUENCE</scope>
    <source>
        <strain evidence="13">CBS 1945</strain>
    </source>
</reference>
<evidence type="ECO:0000256" key="10">
    <source>
        <dbReference type="PROSITE-ProRule" id="PRU10141"/>
    </source>
</evidence>
<dbReference type="SMART" id="SM00220">
    <property type="entry name" value="S_TKc"/>
    <property type="match status" value="1"/>
</dbReference>
<comment type="subcellular location">
    <subcellularLocation>
        <location evidence="1">Cytoplasm</location>
    </subcellularLocation>
</comment>
<protein>
    <recommendedName>
        <fullName evidence="12">Protein kinase domain-containing protein</fullName>
    </recommendedName>
</protein>
<evidence type="ECO:0000256" key="5">
    <source>
        <dbReference type="ARBA" id="ARBA00022553"/>
    </source>
</evidence>
<feature type="domain" description="Protein kinase" evidence="12">
    <location>
        <begin position="430"/>
        <end position="762"/>
    </location>
</feature>
<keyword evidence="14" id="KW-1185">Reference proteome</keyword>
<dbReference type="InterPro" id="IPR017441">
    <property type="entry name" value="Protein_kinase_ATP_BS"/>
</dbReference>
<sequence length="778" mass="88002">MESHMLYTHGYSVDQQQPSRLPPQPEQVRSESQSQAQLQSQAQQQRSVSNGYSEYPDYAYSSNVYYQRTPAYNMQQGQFSGFSFEAQSDALTGGASASSSSPSSASRVGLSNRTLSSFSHNQQRIVPASIQAGQMGPGLSSDYLIPLLRNSYSDPSQQQISSSSSVFRDPWVSSFTSNSRTTTNEYQPNLSNVRRTPRKSFTSTLSTTFEDMELTSGLKRQKTPSLQPLQPLQPLQVAYQQEIVPPSRIDPPPPSTLTAQAHAPPRRQSVAAGYLVPNHERDEGTSSTSSSPVTRFQHGYPQGYYQVQPSVKTLSLKPLAPIVPKRVLPAPKFRKLTSREDLSPHINAKPKYRRAASSNTFLSPLNALTSSLTVTYSMCVPEFDYKTSKNPRRVLTKPSNAVTNNGYDNEQSDYILYVNDVLGVQENRKYMVVDIIGRGTFGQVVKCQNLDTQEIVAVKVVKSRPVYLNQSLTEAGILEYLNRKVDPGDEHHLLRMKDKFMHKNHFCLVFELLSSNLYELIGQNQFHGLAIKLIKKFTVQLLDALCVLKDAELIHCDLKPENILLVSLDRPEIKVIDFGSACHEKQVAYTYIQSRFYRSPEVILGLSYGSAVDMWSLGCIITELFLGLPLFPGTSEFNQLEIIVRMLGMPPTWMIEMGKNSINLINKRVDPQTGKKYYALKSVEQYSRESHTKQKPGEEYFKDRYLDDIIMHCRLPRKNMTKPMIDLEMENRKCLLHFIKGLLNLNPLERWTPQEAFAHPFVTNQKFTGDWNPPSRKI</sequence>
<dbReference type="GO" id="GO:0005737">
    <property type="term" value="C:cytoplasm"/>
    <property type="evidence" value="ECO:0007669"/>
    <property type="project" value="UniProtKB-SubCell"/>
</dbReference>
<dbReference type="EMBL" id="CP064812">
    <property type="protein sequence ID" value="QPG72769.1"/>
    <property type="molecule type" value="Genomic_DNA"/>
</dbReference>
<evidence type="ECO:0000256" key="2">
    <source>
        <dbReference type="ARBA" id="ARBA00008867"/>
    </source>
</evidence>
<evidence type="ECO:0000256" key="1">
    <source>
        <dbReference type="ARBA" id="ARBA00004496"/>
    </source>
</evidence>
<gene>
    <name evidence="13" type="ORF">FOA43_000070</name>
</gene>
<keyword evidence="6" id="KW-0808">Transferase</keyword>
<dbReference type="GO" id="GO:0005634">
    <property type="term" value="C:nucleus"/>
    <property type="evidence" value="ECO:0007669"/>
    <property type="project" value="TreeGrafter"/>
</dbReference>
<evidence type="ECO:0000259" key="12">
    <source>
        <dbReference type="PROSITE" id="PS50011"/>
    </source>
</evidence>
<evidence type="ECO:0000256" key="6">
    <source>
        <dbReference type="ARBA" id="ARBA00022679"/>
    </source>
</evidence>
<evidence type="ECO:0000256" key="8">
    <source>
        <dbReference type="ARBA" id="ARBA00022777"/>
    </source>
</evidence>
<evidence type="ECO:0000256" key="3">
    <source>
        <dbReference type="ARBA" id="ARBA00022490"/>
    </source>
</evidence>
<keyword evidence="9 10" id="KW-0067">ATP-binding</keyword>
<accession>A0A875RYL5</accession>
<dbReference type="GO" id="GO:0005524">
    <property type="term" value="F:ATP binding"/>
    <property type="evidence" value="ECO:0007669"/>
    <property type="project" value="UniProtKB-UniRule"/>
</dbReference>
<feature type="compositionally biased region" description="Polar residues" evidence="11">
    <location>
        <begin position="185"/>
        <end position="201"/>
    </location>
</feature>
<feature type="region of interest" description="Disordered" evidence="11">
    <location>
        <begin position="1"/>
        <end position="54"/>
    </location>
</feature>
<dbReference type="GO" id="GO:0004713">
    <property type="term" value="F:protein tyrosine kinase activity"/>
    <property type="evidence" value="ECO:0007669"/>
    <property type="project" value="TreeGrafter"/>
</dbReference>
<dbReference type="InterPro" id="IPR008271">
    <property type="entry name" value="Ser/Thr_kinase_AS"/>
</dbReference>
<evidence type="ECO:0000313" key="14">
    <source>
        <dbReference type="Proteomes" id="UP000662931"/>
    </source>
</evidence>
<organism evidence="13 14">
    <name type="scientific">Eeniella nana</name>
    <name type="common">Yeast</name>
    <name type="synonym">Brettanomyces nanus</name>
    <dbReference type="NCBI Taxonomy" id="13502"/>
    <lineage>
        <taxon>Eukaryota</taxon>
        <taxon>Fungi</taxon>
        <taxon>Dikarya</taxon>
        <taxon>Ascomycota</taxon>
        <taxon>Saccharomycotina</taxon>
        <taxon>Pichiomycetes</taxon>
        <taxon>Pichiales</taxon>
        <taxon>Pichiaceae</taxon>
        <taxon>Brettanomyces</taxon>
    </lineage>
</organism>
<keyword evidence="8" id="KW-0418">Kinase</keyword>
<feature type="region of interest" description="Disordered" evidence="11">
    <location>
        <begin position="245"/>
        <end position="267"/>
    </location>
</feature>
<evidence type="ECO:0000256" key="11">
    <source>
        <dbReference type="SAM" id="MobiDB-lite"/>
    </source>
</evidence>
<keyword evidence="7 10" id="KW-0547">Nucleotide-binding</keyword>
<evidence type="ECO:0000256" key="9">
    <source>
        <dbReference type="ARBA" id="ARBA00022840"/>
    </source>
</evidence>
<dbReference type="Pfam" id="PF00069">
    <property type="entry name" value="Pkinase"/>
    <property type="match status" value="1"/>
</dbReference>
<name>A0A875RYL5_EENNA</name>
<evidence type="ECO:0000256" key="4">
    <source>
        <dbReference type="ARBA" id="ARBA00022527"/>
    </source>
</evidence>